<keyword evidence="2" id="KW-1185">Reference proteome</keyword>
<dbReference type="AlphaFoldDB" id="A0A8R1TUL0"/>
<reference evidence="2" key="1">
    <citation type="submission" date="2013-10" db="EMBL/GenBank/DDBJ databases">
        <title>Genome sequencing of Onchocerca volvulus.</title>
        <authorList>
            <person name="Cotton J."/>
            <person name="Tsai J."/>
            <person name="Stanley E."/>
            <person name="Tracey A."/>
            <person name="Holroyd N."/>
            <person name="Lustigman S."/>
            <person name="Berriman M."/>
        </authorList>
    </citation>
    <scope>NUCLEOTIDE SEQUENCE</scope>
</reference>
<protein>
    <submittedName>
        <fullName evidence="1">Uncharacterized protein</fullName>
    </submittedName>
</protein>
<organism evidence="1 2">
    <name type="scientific">Onchocerca volvulus</name>
    <dbReference type="NCBI Taxonomy" id="6282"/>
    <lineage>
        <taxon>Eukaryota</taxon>
        <taxon>Metazoa</taxon>
        <taxon>Ecdysozoa</taxon>
        <taxon>Nematoda</taxon>
        <taxon>Chromadorea</taxon>
        <taxon>Rhabditida</taxon>
        <taxon>Spirurina</taxon>
        <taxon>Spiruromorpha</taxon>
        <taxon>Filarioidea</taxon>
        <taxon>Onchocercidae</taxon>
        <taxon>Onchocerca</taxon>
    </lineage>
</organism>
<dbReference type="EnsemblMetazoa" id="OVOC4734.1">
    <property type="protein sequence ID" value="OVOC4734.1"/>
    <property type="gene ID" value="WBGene00241543"/>
</dbReference>
<proteinExistence type="predicted"/>
<evidence type="ECO:0000313" key="2">
    <source>
        <dbReference type="Proteomes" id="UP000024404"/>
    </source>
</evidence>
<reference evidence="1" key="2">
    <citation type="submission" date="2022-06" db="UniProtKB">
        <authorList>
            <consortium name="EnsemblMetazoa"/>
        </authorList>
    </citation>
    <scope>IDENTIFICATION</scope>
</reference>
<evidence type="ECO:0000313" key="1">
    <source>
        <dbReference type="EnsemblMetazoa" id="OVOC4734.1"/>
    </source>
</evidence>
<dbReference type="Proteomes" id="UP000024404">
    <property type="component" value="Unassembled WGS sequence"/>
</dbReference>
<name>A0A8R1TUL0_ONCVO</name>
<accession>A0A8R1TUL0</accession>
<sequence>MIFASIWHRQLIVSMIRRNWIQQPMQTLNCTKSPKDIHDLKSVQRHVKNTMKRIGIKNFSYAFSSRISKWIVKMRKNGFAKTHFIAVVALFSNHTERVAETDNVCKKI</sequence>
<dbReference type="EMBL" id="CMVM020000144">
    <property type="status" value="NOT_ANNOTATED_CDS"/>
    <property type="molecule type" value="Genomic_DNA"/>
</dbReference>